<sequence>MPARNPRKAKAQPKSPTRGVRSKRQRRVLCPSETSEIGDQGNNRDALQNQTQSIDSDTNEATRSLNWAVIVASVAEQPYPSQIQQYKEWRSAYRSLSKKSQRMPLKTKPHIGAGSKREDYCCICHESEHLENCHTCKLAFHRECLPAGCARNSYDHLFCLICVRRGWDKAPPVLTPPASPQPAPVQVHDPPSHASTGTNANSATIPHLLDPAQNLELQQEGLQTQSTLGEYEPSAFDQNTSDDVTYPGPAVQTGSESLQSARHKRKLRYSTLPHEVDESPTIQTATDSPQGNRGGRKSRYSTLPSNVDASLSVIYRELESIAMLRAEIQELRTQNTQYAQTIKIQEQTQVALRRDLGILRENATNSESTTKEISELRERNAALEAELLVSKEQTAAAKELKERLAHLLNT</sequence>
<dbReference type="AlphaFoldDB" id="A0AAD6DMQ6"/>
<feature type="compositionally biased region" description="Pro residues" evidence="2">
    <location>
        <begin position="173"/>
        <end position="183"/>
    </location>
</feature>
<keyword evidence="1" id="KW-0175">Coiled coil</keyword>
<name>A0AAD6DMQ6_9EURO</name>
<reference evidence="3" key="2">
    <citation type="submission" date="2023-01" db="EMBL/GenBank/DDBJ databases">
        <authorList>
            <person name="Petersen C."/>
        </authorList>
    </citation>
    <scope>NUCLEOTIDE SEQUENCE</scope>
    <source>
        <strain evidence="3">IBT 12815</strain>
    </source>
</reference>
<feature type="region of interest" description="Disordered" evidence="2">
    <location>
        <begin position="232"/>
        <end position="303"/>
    </location>
</feature>
<dbReference type="RefSeq" id="XP_056747944.1">
    <property type="nucleotide sequence ID" value="XM_056902657.1"/>
</dbReference>
<dbReference type="SUPFAM" id="SSF57903">
    <property type="entry name" value="FYVE/PHD zinc finger"/>
    <property type="match status" value="1"/>
</dbReference>
<protein>
    <recommendedName>
        <fullName evidence="5">PHD-type domain-containing protein</fullName>
    </recommendedName>
</protein>
<evidence type="ECO:0000256" key="2">
    <source>
        <dbReference type="SAM" id="MobiDB-lite"/>
    </source>
</evidence>
<organism evidence="3 4">
    <name type="scientific">Penicillium hordei</name>
    <dbReference type="NCBI Taxonomy" id="40994"/>
    <lineage>
        <taxon>Eukaryota</taxon>
        <taxon>Fungi</taxon>
        <taxon>Dikarya</taxon>
        <taxon>Ascomycota</taxon>
        <taxon>Pezizomycotina</taxon>
        <taxon>Eurotiomycetes</taxon>
        <taxon>Eurotiomycetidae</taxon>
        <taxon>Eurotiales</taxon>
        <taxon>Aspergillaceae</taxon>
        <taxon>Penicillium</taxon>
    </lineage>
</organism>
<feature type="coiled-coil region" evidence="1">
    <location>
        <begin position="321"/>
        <end position="410"/>
    </location>
</feature>
<accession>A0AAD6DMQ6</accession>
<evidence type="ECO:0000313" key="4">
    <source>
        <dbReference type="Proteomes" id="UP001213799"/>
    </source>
</evidence>
<dbReference type="InterPro" id="IPR011011">
    <property type="entry name" value="Znf_FYVE_PHD"/>
</dbReference>
<feature type="compositionally biased region" description="Polar residues" evidence="2">
    <location>
        <begin position="32"/>
        <end position="45"/>
    </location>
</feature>
<evidence type="ECO:0000313" key="3">
    <source>
        <dbReference type="EMBL" id="KAJ5588925.1"/>
    </source>
</evidence>
<keyword evidence="4" id="KW-1185">Reference proteome</keyword>
<feature type="compositionally biased region" description="Basic residues" evidence="2">
    <location>
        <begin position="1"/>
        <end position="11"/>
    </location>
</feature>
<comment type="caution">
    <text evidence="3">The sequence shown here is derived from an EMBL/GenBank/DDBJ whole genome shotgun (WGS) entry which is preliminary data.</text>
</comment>
<feature type="region of interest" description="Disordered" evidence="2">
    <location>
        <begin position="173"/>
        <end position="205"/>
    </location>
</feature>
<evidence type="ECO:0000256" key="1">
    <source>
        <dbReference type="SAM" id="Coils"/>
    </source>
</evidence>
<dbReference type="EMBL" id="JAQJAE010000006">
    <property type="protein sequence ID" value="KAJ5588925.1"/>
    <property type="molecule type" value="Genomic_DNA"/>
</dbReference>
<feature type="compositionally biased region" description="Polar residues" evidence="2">
    <location>
        <begin position="280"/>
        <end position="291"/>
    </location>
</feature>
<feature type="compositionally biased region" description="Polar residues" evidence="2">
    <location>
        <begin position="193"/>
        <end position="204"/>
    </location>
</feature>
<evidence type="ECO:0008006" key="5">
    <source>
        <dbReference type="Google" id="ProtNLM"/>
    </source>
</evidence>
<dbReference type="GeneID" id="81592899"/>
<feature type="region of interest" description="Disordered" evidence="2">
    <location>
        <begin position="1"/>
        <end position="45"/>
    </location>
</feature>
<proteinExistence type="predicted"/>
<gene>
    <name evidence="3" type="ORF">N7537_011603</name>
</gene>
<dbReference type="Proteomes" id="UP001213799">
    <property type="component" value="Unassembled WGS sequence"/>
</dbReference>
<reference evidence="3" key="1">
    <citation type="journal article" date="2023" name="IMA Fungus">
        <title>Comparative genomic study of the Penicillium genus elucidates a diverse pangenome and 15 lateral gene transfer events.</title>
        <authorList>
            <person name="Petersen C."/>
            <person name="Sorensen T."/>
            <person name="Nielsen M.R."/>
            <person name="Sondergaard T.E."/>
            <person name="Sorensen J.L."/>
            <person name="Fitzpatrick D.A."/>
            <person name="Frisvad J.C."/>
            <person name="Nielsen K.L."/>
        </authorList>
    </citation>
    <scope>NUCLEOTIDE SEQUENCE</scope>
    <source>
        <strain evidence="3">IBT 12815</strain>
    </source>
</reference>